<protein>
    <recommendedName>
        <fullName evidence="2">Phytanoyl-CoA dioxygenase family protein</fullName>
    </recommendedName>
</protein>
<dbReference type="SUPFAM" id="SSF51197">
    <property type="entry name" value="Clavaminate synthase-like"/>
    <property type="match status" value="1"/>
</dbReference>
<dbReference type="EMBL" id="UINC01110303">
    <property type="protein sequence ID" value="SVC77715.1"/>
    <property type="molecule type" value="Genomic_DNA"/>
</dbReference>
<dbReference type="Gene3D" id="2.60.120.620">
    <property type="entry name" value="q2cbj1_9rhob like domain"/>
    <property type="match status" value="1"/>
</dbReference>
<organism evidence="1">
    <name type="scientific">marine metagenome</name>
    <dbReference type="NCBI Taxonomy" id="408172"/>
    <lineage>
        <taxon>unclassified sequences</taxon>
        <taxon>metagenomes</taxon>
        <taxon>ecological metagenomes</taxon>
    </lineage>
</organism>
<dbReference type="GO" id="GO:0016491">
    <property type="term" value="F:oxidoreductase activity"/>
    <property type="evidence" value="ECO:0007669"/>
    <property type="project" value="UniProtKB-ARBA"/>
</dbReference>
<gene>
    <name evidence="1" type="ORF">METZ01_LOCUS330569</name>
</gene>
<dbReference type="Pfam" id="PF05721">
    <property type="entry name" value="PhyH"/>
    <property type="match status" value="1"/>
</dbReference>
<dbReference type="InterPro" id="IPR008775">
    <property type="entry name" value="Phytyl_CoA_dOase-like"/>
</dbReference>
<dbReference type="AlphaFoldDB" id="A0A382PYF4"/>
<feature type="non-terminal residue" evidence="1">
    <location>
        <position position="274"/>
    </location>
</feature>
<reference evidence="1" key="1">
    <citation type="submission" date="2018-05" db="EMBL/GenBank/DDBJ databases">
        <authorList>
            <person name="Lanie J.A."/>
            <person name="Ng W.-L."/>
            <person name="Kazmierczak K.M."/>
            <person name="Andrzejewski T.M."/>
            <person name="Davidsen T.M."/>
            <person name="Wayne K.J."/>
            <person name="Tettelin H."/>
            <person name="Glass J.I."/>
            <person name="Rusch D."/>
            <person name="Podicherti R."/>
            <person name="Tsui H.-C.T."/>
            <person name="Winkler M.E."/>
        </authorList>
    </citation>
    <scope>NUCLEOTIDE SEQUENCE</scope>
</reference>
<dbReference type="PANTHER" id="PTHR20883:SF48">
    <property type="entry name" value="ECTOINE DIOXYGENASE"/>
    <property type="match status" value="1"/>
</dbReference>
<feature type="non-terminal residue" evidence="1">
    <location>
        <position position="1"/>
    </location>
</feature>
<accession>A0A382PYF4</accession>
<evidence type="ECO:0008006" key="2">
    <source>
        <dbReference type="Google" id="ProtNLM"/>
    </source>
</evidence>
<evidence type="ECO:0000313" key="1">
    <source>
        <dbReference type="EMBL" id="SVC77715.1"/>
    </source>
</evidence>
<name>A0A382PYF4_9ZZZZ</name>
<dbReference type="GO" id="GO:0046872">
    <property type="term" value="F:metal ion binding"/>
    <property type="evidence" value="ECO:0007669"/>
    <property type="project" value="UniProtKB-ARBA"/>
</dbReference>
<dbReference type="PANTHER" id="PTHR20883">
    <property type="entry name" value="PHYTANOYL-COA DIOXYGENASE DOMAIN CONTAINING 1"/>
    <property type="match status" value="1"/>
</dbReference>
<proteinExistence type="predicted"/>
<sequence length="274" mass="31794">VSVDFKQHIETYERDGYVVLPNLYCTDQIEKWKKKHAELMEDYEGQTWFGNMLEYAPKLMWPAVCHPVILDFLEQVMGPFVQLDNLTLAAFPSVSTEETENKVSGWHRDRWAQFPQDEIYRRPSASNAISYLQDLTDDFGPLRVISGSHRHPVSIEDTKARSQPHPDETLIYMKAGDVVVTHNGLIHSGTPNTSGQLRYFFSIYYNSSWLKHTDNHSGPLTQKILAEARSRNDYRHMRLVGEEPQLQARSNSGFLVPDRQRWQEWIDADRNAIK</sequence>